<accession>A0ABN1CTC8</accession>
<reference evidence="2 3" key="1">
    <citation type="journal article" date="2019" name="Int. J. Syst. Evol. Microbiol.">
        <title>The Global Catalogue of Microorganisms (GCM) 10K type strain sequencing project: providing services to taxonomists for standard genome sequencing and annotation.</title>
        <authorList>
            <consortium name="The Broad Institute Genomics Platform"/>
            <consortium name="The Broad Institute Genome Sequencing Center for Infectious Disease"/>
            <person name="Wu L."/>
            <person name="Ma J."/>
        </authorList>
    </citation>
    <scope>NUCLEOTIDE SEQUENCE [LARGE SCALE GENOMIC DNA]</scope>
    <source>
        <strain evidence="2 3">JCM 10303</strain>
    </source>
</reference>
<evidence type="ECO:0000313" key="2">
    <source>
        <dbReference type="EMBL" id="GAA0525689.1"/>
    </source>
</evidence>
<dbReference type="EMBL" id="BAAAGS010000014">
    <property type="protein sequence ID" value="GAA0525689.1"/>
    <property type="molecule type" value="Genomic_DNA"/>
</dbReference>
<feature type="compositionally biased region" description="Polar residues" evidence="1">
    <location>
        <begin position="139"/>
        <end position="150"/>
    </location>
</feature>
<protein>
    <recommendedName>
        <fullName evidence="4">Secreted protein</fullName>
    </recommendedName>
</protein>
<evidence type="ECO:0008006" key="4">
    <source>
        <dbReference type="Google" id="ProtNLM"/>
    </source>
</evidence>
<feature type="region of interest" description="Disordered" evidence="1">
    <location>
        <begin position="139"/>
        <end position="182"/>
    </location>
</feature>
<feature type="region of interest" description="Disordered" evidence="1">
    <location>
        <begin position="33"/>
        <end position="69"/>
    </location>
</feature>
<organism evidence="2 3">
    <name type="scientific">Saccharopolyspora erythraea</name>
    <name type="common">Streptomyces erythraeus</name>
    <dbReference type="NCBI Taxonomy" id="1836"/>
    <lineage>
        <taxon>Bacteria</taxon>
        <taxon>Bacillati</taxon>
        <taxon>Actinomycetota</taxon>
        <taxon>Actinomycetes</taxon>
        <taxon>Pseudonocardiales</taxon>
        <taxon>Pseudonocardiaceae</taxon>
        <taxon>Saccharopolyspora</taxon>
    </lineage>
</organism>
<gene>
    <name evidence="2" type="ORF">GCM10009533_26350</name>
</gene>
<sequence>MSESLRGTAVPMVRLVPWVAAFYLASGCVGGAHSTSSGPVPTTAAPTTETATPTTTAETTTTETTTSETDDVQNWDHVAVCVDPETEVRLPDEDCEDAPTDYTDVSGQHVGVAALWYHYSTSAGAFAAPVGTRVSGGSYTTPKTGPSGQTAAVGRAGSVPTTGGTIPRGGFGTGTSGTSVGG</sequence>
<evidence type="ECO:0000313" key="3">
    <source>
        <dbReference type="Proteomes" id="UP001500729"/>
    </source>
</evidence>
<proteinExistence type="predicted"/>
<evidence type="ECO:0000256" key="1">
    <source>
        <dbReference type="SAM" id="MobiDB-lite"/>
    </source>
</evidence>
<keyword evidence="3" id="KW-1185">Reference proteome</keyword>
<name>A0ABN1CTC8_SACER</name>
<feature type="compositionally biased region" description="Low complexity" evidence="1">
    <location>
        <begin position="34"/>
        <end position="67"/>
    </location>
</feature>
<dbReference type="PROSITE" id="PS51257">
    <property type="entry name" value="PROKAR_LIPOPROTEIN"/>
    <property type="match status" value="1"/>
</dbReference>
<dbReference type="Proteomes" id="UP001500729">
    <property type="component" value="Unassembled WGS sequence"/>
</dbReference>
<comment type="caution">
    <text evidence="2">The sequence shown here is derived from an EMBL/GenBank/DDBJ whole genome shotgun (WGS) entry which is preliminary data.</text>
</comment>
<feature type="compositionally biased region" description="Gly residues" evidence="1">
    <location>
        <begin position="166"/>
        <end position="182"/>
    </location>
</feature>